<dbReference type="RefSeq" id="WP_188675743.1">
    <property type="nucleotide sequence ID" value="NZ_BMKA01000003.1"/>
</dbReference>
<comment type="catalytic activity">
    <reaction evidence="1">
        <text>7,8-dihydroneopterin = 6-hydroxymethyl-7,8-dihydropterin + glycolaldehyde</text>
        <dbReference type="Rhea" id="RHEA:10540"/>
        <dbReference type="ChEBI" id="CHEBI:17001"/>
        <dbReference type="ChEBI" id="CHEBI:17071"/>
        <dbReference type="ChEBI" id="CHEBI:44841"/>
        <dbReference type="EC" id="4.1.2.25"/>
    </reaction>
</comment>
<dbReference type="AlphaFoldDB" id="A0A916QZX9"/>
<dbReference type="GO" id="GO:0004150">
    <property type="term" value="F:dihydroneopterin aldolase activity"/>
    <property type="evidence" value="ECO:0007669"/>
    <property type="project" value="UniProtKB-EC"/>
</dbReference>
<evidence type="ECO:0000256" key="2">
    <source>
        <dbReference type="ARBA" id="ARBA00005013"/>
    </source>
</evidence>
<accession>A0A916QZX9</accession>
<evidence type="ECO:0000256" key="3">
    <source>
        <dbReference type="ARBA" id="ARBA00005708"/>
    </source>
</evidence>
<comment type="similarity">
    <text evidence="3">Belongs to the DHNA family.</text>
</comment>
<evidence type="ECO:0000256" key="5">
    <source>
        <dbReference type="ARBA" id="ARBA00022909"/>
    </source>
</evidence>
<comment type="caution">
    <text evidence="9">The sequence shown here is derived from an EMBL/GenBank/DDBJ whole genome shotgun (WGS) entry which is preliminary data.</text>
</comment>
<proteinExistence type="inferred from homology"/>
<evidence type="ECO:0000313" key="9">
    <source>
        <dbReference type="EMBL" id="GGA23096.1"/>
    </source>
</evidence>
<gene>
    <name evidence="9" type="ORF">GCM10011498_24910</name>
</gene>
<dbReference type="EMBL" id="BMKA01000003">
    <property type="protein sequence ID" value="GGA23096.1"/>
    <property type="molecule type" value="Genomic_DNA"/>
</dbReference>
<name>A0A916QZX9_9RHOB</name>
<reference evidence="9" key="1">
    <citation type="journal article" date="2014" name="Int. J. Syst. Evol. Microbiol.">
        <title>Complete genome sequence of Corynebacterium casei LMG S-19264T (=DSM 44701T), isolated from a smear-ripened cheese.</title>
        <authorList>
            <consortium name="US DOE Joint Genome Institute (JGI-PGF)"/>
            <person name="Walter F."/>
            <person name="Albersmeier A."/>
            <person name="Kalinowski J."/>
            <person name="Ruckert C."/>
        </authorList>
    </citation>
    <scope>NUCLEOTIDE SEQUENCE</scope>
    <source>
        <strain evidence="9">CGMCC 1.15880</strain>
    </source>
</reference>
<dbReference type="InterPro" id="IPR006156">
    <property type="entry name" value="Dihydroneopterin_aldolase"/>
</dbReference>
<dbReference type="SMART" id="SM00905">
    <property type="entry name" value="FolB"/>
    <property type="match status" value="1"/>
</dbReference>
<dbReference type="Gene3D" id="3.30.1130.10">
    <property type="match status" value="1"/>
</dbReference>
<dbReference type="InterPro" id="IPR006157">
    <property type="entry name" value="FolB_dom"/>
</dbReference>
<feature type="domain" description="Dihydroneopterin aldolase/epimerase" evidence="8">
    <location>
        <begin position="28"/>
        <end position="136"/>
    </location>
</feature>
<dbReference type="EC" id="4.1.2.25" evidence="4"/>
<dbReference type="NCBIfam" id="TIGR00526">
    <property type="entry name" value="folB_dom"/>
    <property type="match status" value="1"/>
</dbReference>
<evidence type="ECO:0000256" key="6">
    <source>
        <dbReference type="ARBA" id="ARBA00023239"/>
    </source>
</evidence>
<dbReference type="Proteomes" id="UP000628017">
    <property type="component" value="Unassembled WGS sequence"/>
</dbReference>
<comment type="pathway">
    <text evidence="2">Cofactor biosynthesis; tetrahydrofolate biosynthesis; 2-amino-4-hydroxy-6-hydroxymethyl-7,8-dihydropteridine diphosphate from 7,8-dihydroneopterin triphosphate: step 3/4.</text>
</comment>
<dbReference type="GO" id="GO:0005737">
    <property type="term" value="C:cytoplasm"/>
    <property type="evidence" value="ECO:0007669"/>
    <property type="project" value="TreeGrafter"/>
</dbReference>
<dbReference type="Pfam" id="PF02152">
    <property type="entry name" value="FolB"/>
    <property type="match status" value="1"/>
</dbReference>
<keyword evidence="10" id="KW-1185">Reference proteome</keyword>
<sequence length="296" mass="32083">MTNETSLAFDTVEARSQATAQDAPLDRISVRDYTTSVEIGAFQSERDVEQRIRFNVVLEVARHGAADTDDVDQVLSYDTITEAIAAELAAERLNLLETLAERIAERILTHAKAERVFVRIEKLDRIPGSLGVEIVRSKSDQSAEQTAGADNPEPLLVLLPNEVLKGAQGTDWLNAIASHVRPAIICLEPAEGALQPTGQGAVDQRLRLLAIEQNAWMLSARDPRCVVVSSRTELDWAIKNGQLSVWAPSKMVLDAVESGLDETSGAVELARWIAQELGADRLSIAGTGTLAAPETL</sequence>
<dbReference type="PANTHER" id="PTHR42844:SF1">
    <property type="entry name" value="DIHYDRONEOPTERIN ALDOLASE 1-RELATED"/>
    <property type="match status" value="1"/>
</dbReference>
<evidence type="ECO:0000313" key="10">
    <source>
        <dbReference type="Proteomes" id="UP000628017"/>
    </source>
</evidence>
<dbReference type="InterPro" id="IPR043133">
    <property type="entry name" value="GTP-CH-I_C/QueF"/>
</dbReference>
<organism evidence="9 10">
    <name type="scientific">Neptunicoccus cionae</name>
    <dbReference type="NCBI Taxonomy" id="2035344"/>
    <lineage>
        <taxon>Bacteria</taxon>
        <taxon>Pseudomonadati</taxon>
        <taxon>Pseudomonadota</taxon>
        <taxon>Alphaproteobacteria</taxon>
        <taxon>Rhodobacterales</taxon>
        <taxon>Paracoccaceae</taxon>
        <taxon>Neptunicoccus</taxon>
    </lineage>
</organism>
<dbReference type="SUPFAM" id="SSF55620">
    <property type="entry name" value="Tetrahydrobiopterin biosynthesis enzymes-like"/>
    <property type="match status" value="1"/>
</dbReference>
<dbReference type="GO" id="GO:0046656">
    <property type="term" value="P:folic acid biosynthetic process"/>
    <property type="evidence" value="ECO:0007669"/>
    <property type="project" value="UniProtKB-KW"/>
</dbReference>
<keyword evidence="5" id="KW-0289">Folate biosynthesis</keyword>
<protein>
    <recommendedName>
        <fullName evidence="4">dihydroneopterin aldolase</fullName>
        <ecNumber evidence="4">4.1.2.25</ecNumber>
    </recommendedName>
    <alternativeName>
        <fullName evidence="7">7,8-dihydroneopterin aldolase</fullName>
    </alternativeName>
</protein>
<evidence type="ECO:0000259" key="8">
    <source>
        <dbReference type="SMART" id="SM00905"/>
    </source>
</evidence>
<evidence type="ECO:0000256" key="7">
    <source>
        <dbReference type="ARBA" id="ARBA00032903"/>
    </source>
</evidence>
<dbReference type="PANTHER" id="PTHR42844">
    <property type="entry name" value="DIHYDRONEOPTERIN ALDOLASE 1-RELATED"/>
    <property type="match status" value="1"/>
</dbReference>
<evidence type="ECO:0000256" key="4">
    <source>
        <dbReference type="ARBA" id="ARBA00013043"/>
    </source>
</evidence>
<reference evidence="9" key="2">
    <citation type="submission" date="2020-09" db="EMBL/GenBank/DDBJ databases">
        <authorList>
            <person name="Sun Q."/>
            <person name="Zhou Y."/>
        </authorList>
    </citation>
    <scope>NUCLEOTIDE SEQUENCE</scope>
    <source>
        <strain evidence="9">CGMCC 1.15880</strain>
    </source>
</reference>
<keyword evidence="6" id="KW-0456">Lyase</keyword>
<evidence type="ECO:0000256" key="1">
    <source>
        <dbReference type="ARBA" id="ARBA00001353"/>
    </source>
</evidence>